<organism evidence="1 2">
    <name type="scientific">Lactococcus lactis</name>
    <dbReference type="NCBI Taxonomy" id="1358"/>
    <lineage>
        <taxon>Bacteria</taxon>
        <taxon>Bacillati</taxon>
        <taxon>Bacillota</taxon>
        <taxon>Bacilli</taxon>
        <taxon>Lactobacillales</taxon>
        <taxon>Streptococcaceae</taxon>
        <taxon>Lactococcus</taxon>
    </lineage>
</organism>
<evidence type="ECO:0000313" key="1">
    <source>
        <dbReference type="EMBL" id="MDG4977304.1"/>
    </source>
</evidence>
<gene>
    <name evidence="1" type="ORF">OGZ50_11245</name>
</gene>
<dbReference type="InterPro" id="IPR034829">
    <property type="entry name" value="DnaD-like_sf"/>
</dbReference>
<dbReference type="SUPFAM" id="SSF158499">
    <property type="entry name" value="DnaD domain-like"/>
    <property type="match status" value="1"/>
</dbReference>
<reference evidence="1" key="1">
    <citation type="submission" date="2022-10" db="EMBL/GenBank/DDBJ databases">
        <authorList>
            <person name="Turner M.S."/>
            <person name="Huang W."/>
        </authorList>
    </citation>
    <scope>NUCLEOTIDE SEQUENCE</scope>
    <source>
        <strain evidence="1">54</strain>
    </source>
</reference>
<evidence type="ECO:0000313" key="2">
    <source>
        <dbReference type="Proteomes" id="UP001152598"/>
    </source>
</evidence>
<dbReference type="Proteomes" id="UP001152598">
    <property type="component" value="Unassembled WGS sequence"/>
</dbReference>
<dbReference type="Gene3D" id="1.10.10.630">
    <property type="entry name" value="DnaD domain-like"/>
    <property type="match status" value="1"/>
</dbReference>
<dbReference type="AlphaFoldDB" id="A0AAP3Z2T9"/>
<dbReference type="RefSeq" id="WP_278228444.1">
    <property type="nucleotide sequence ID" value="NZ_JAOWLV010000007.1"/>
</dbReference>
<name>A0AAP3Z2T9_9LACT</name>
<comment type="caution">
    <text evidence="1">The sequence shown here is derived from an EMBL/GenBank/DDBJ whole genome shotgun (WGS) entry which is preliminary data.</text>
</comment>
<accession>A0AAP3Z2T9</accession>
<dbReference type="EMBL" id="JAOWLV010000007">
    <property type="protein sequence ID" value="MDG4977304.1"/>
    <property type="molecule type" value="Genomic_DNA"/>
</dbReference>
<reference evidence="1" key="2">
    <citation type="journal article" date="2023" name="Food Microbiol.">
        <title>Evaluation of the fermentation potential of lactic acid bacteria isolated from herbs, fruits and vegetables as starter cultures in nut-based milk alternatives.</title>
        <authorList>
            <person name="Huang W."/>
            <person name="Dong A."/>
            <person name="Pham H.T."/>
            <person name="Zhou C."/>
            <person name="Huo Z."/>
            <person name="Watjen A.P."/>
            <person name="Prakash S."/>
            <person name="Bang-Berthelsen C.H."/>
            <person name="Turner M.S."/>
        </authorList>
    </citation>
    <scope>NUCLEOTIDE SEQUENCE</scope>
    <source>
        <strain evidence="1">54</strain>
    </source>
</reference>
<protein>
    <submittedName>
        <fullName evidence="1">Uncharacterized protein</fullName>
    </submittedName>
</protein>
<proteinExistence type="predicted"/>
<sequence length="229" mass="26639">MAQKRMLDKSFLSQKQFLTLPSSAKILYVYGNIFADNDGFVEMFPLVSMVSASEDDVKILEAKGFVATLNEDWICFLPHWWDNQASSFNRWTPSIYRNLLWNIRPELGNRLREVSEIQLSKIKQTVSLSYSGRRPDIVPTLSVPIESNLIESNRNEKNESMIQDENVETLFLYFEQNFGVLLPQQKTQLREWCDRYSINRIKKIIEKAVDYTAINPIGYIKKIIDTGNL</sequence>